<gene>
    <name evidence="2" type="ORF">PHYEVI_LOCUS5110</name>
</gene>
<keyword evidence="3" id="KW-1185">Reference proteome</keyword>
<feature type="compositionally biased region" description="Basic and acidic residues" evidence="1">
    <location>
        <begin position="250"/>
        <end position="269"/>
    </location>
</feature>
<proteinExistence type="predicted"/>
<reference evidence="2" key="1">
    <citation type="submission" date="2022-01" db="EMBL/GenBank/DDBJ databases">
        <authorList>
            <person name="King R."/>
        </authorList>
    </citation>
    <scope>NUCLEOTIDE SEQUENCE</scope>
</reference>
<dbReference type="AlphaFoldDB" id="A0A9P0DVL9"/>
<feature type="region of interest" description="Disordered" evidence="1">
    <location>
        <begin position="173"/>
        <end position="192"/>
    </location>
</feature>
<feature type="compositionally biased region" description="Basic and acidic residues" evidence="1">
    <location>
        <begin position="308"/>
        <end position="318"/>
    </location>
</feature>
<feature type="compositionally biased region" description="Acidic residues" evidence="1">
    <location>
        <begin position="226"/>
        <end position="249"/>
    </location>
</feature>
<feature type="compositionally biased region" description="Pro residues" evidence="1">
    <location>
        <begin position="176"/>
        <end position="190"/>
    </location>
</feature>
<feature type="region of interest" description="Disordered" evidence="1">
    <location>
        <begin position="324"/>
        <end position="343"/>
    </location>
</feature>
<accession>A0A9P0DVL9</accession>
<feature type="compositionally biased region" description="Basic residues" evidence="1">
    <location>
        <begin position="295"/>
        <end position="307"/>
    </location>
</feature>
<dbReference type="OrthoDB" id="6782861at2759"/>
<sequence length="370" mass="43321">ANTFYQAKPLALVDLTQPVKVIEPKVASEHVLYEFQQTPTDSISNVHVKQLFEPDLKPPPPIQPNNPPANIITSETIVSPAQQQPFAQNNLQTYSIKHHPLYNVQPTFAEPKKYVYGKIIVDSTQPGHFMSTPTSFHSSQQFTPHLPNQPSQFVQFTHGKPIISYINHYPRNNPTQLPPITQPRFRPPPLSQYQTIDMPVLIEKQQKEKPKPRPPVIEKPVKEDNIDSEDDDTEEKLDYEENERDEYESPFDKYFEHEDADDEKDHEGYEETGEETEEDNKRGSSSYSRTEYRPKKLQKPKKTHRGKHPEDRYIKDKYKSYKYKHAKKSKYPHSELDGRFSEPIPTTHKKKILKEQWYLSKSLRDKFENE</sequence>
<name>A0A9P0DVL9_PHYSR</name>
<organism evidence="2 3">
    <name type="scientific">Phyllotreta striolata</name>
    <name type="common">Striped flea beetle</name>
    <name type="synonym">Crioceris striolata</name>
    <dbReference type="NCBI Taxonomy" id="444603"/>
    <lineage>
        <taxon>Eukaryota</taxon>
        <taxon>Metazoa</taxon>
        <taxon>Ecdysozoa</taxon>
        <taxon>Arthropoda</taxon>
        <taxon>Hexapoda</taxon>
        <taxon>Insecta</taxon>
        <taxon>Pterygota</taxon>
        <taxon>Neoptera</taxon>
        <taxon>Endopterygota</taxon>
        <taxon>Coleoptera</taxon>
        <taxon>Polyphaga</taxon>
        <taxon>Cucujiformia</taxon>
        <taxon>Chrysomeloidea</taxon>
        <taxon>Chrysomelidae</taxon>
        <taxon>Galerucinae</taxon>
        <taxon>Alticini</taxon>
        <taxon>Phyllotreta</taxon>
    </lineage>
</organism>
<feature type="region of interest" description="Disordered" evidence="1">
    <location>
        <begin position="203"/>
        <end position="318"/>
    </location>
</feature>
<feature type="non-terminal residue" evidence="2">
    <location>
        <position position="1"/>
    </location>
</feature>
<evidence type="ECO:0000313" key="2">
    <source>
        <dbReference type="EMBL" id="CAH1168526.1"/>
    </source>
</evidence>
<evidence type="ECO:0000313" key="3">
    <source>
        <dbReference type="Proteomes" id="UP001153712"/>
    </source>
</evidence>
<protein>
    <submittedName>
        <fullName evidence="2">Uncharacterized protein</fullName>
    </submittedName>
</protein>
<dbReference type="Proteomes" id="UP001153712">
    <property type="component" value="Chromosome 2"/>
</dbReference>
<dbReference type="EMBL" id="OU900095">
    <property type="protein sequence ID" value="CAH1168526.1"/>
    <property type="molecule type" value="Genomic_DNA"/>
</dbReference>
<evidence type="ECO:0000256" key="1">
    <source>
        <dbReference type="SAM" id="MobiDB-lite"/>
    </source>
</evidence>